<feature type="region of interest" description="Disordered" evidence="1">
    <location>
        <begin position="1"/>
        <end position="53"/>
    </location>
</feature>
<evidence type="ECO:0000313" key="2">
    <source>
        <dbReference type="EMBL" id="CAF9912033.1"/>
    </source>
</evidence>
<name>A0A8H3EUP1_9LECA</name>
<proteinExistence type="predicted"/>
<dbReference type="OrthoDB" id="10057496at2759"/>
<evidence type="ECO:0000313" key="3">
    <source>
        <dbReference type="Proteomes" id="UP000664521"/>
    </source>
</evidence>
<reference evidence="2" key="1">
    <citation type="submission" date="2021-03" db="EMBL/GenBank/DDBJ databases">
        <authorList>
            <person name="Tagirdzhanova G."/>
        </authorList>
    </citation>
    <scope>NUCLEOTIDE SEQUENCE</scope>
</reference>
<dbReference type="Proteomes" id="UP000664521">
    <property type="component" value="Unassembled WGS sequence"/>
</dbReference>
<comment type="caution">
    <text evidence="2">The sequence shown here is derived from an EMBL/GenBank/DDBJ whole genome shotgun (WGS) entry which is preliminary data.</text>
</comment>
<keyword evidence="3" id="KW-1185">Reference proteome</keyword>
<accession>A0A8H3EUP1</accession>
<evidence type="ECO:0000256" key="1">
    <source>
        <dbReference type="SAM" id="MobiDB-lite"/>
    </source>
</evidence>
<gene>
    <name evidence="2" type="ORF">HETSPECPRED_000806</name>
</gene>
<dbReference type="EMBL" id="CAJPDS010000011">
    <property type="protein sequence ID" value="CAF9912033.1"/>
    <property type="molecule type" value="Genomic_DNA"/>
</dbReference>
<dbReference type="AlphaFoldDB" id="A0A8H3EUP1"/>
<sequence length="293" mass="32213">MALTYYQTESGMPPYGGKPPEPKPVPNPNRRYVTPSGAPPFGGLPLGQLSSPSAETVSYTVASTRRVYYTYTPPPPPSPPATPPAPTPALPVVQYRLIDSVPSAPSTQALTYYRQSSPSLPPRYQRLELPSPTPVPVPQKKVRFEPPGCQLNGSTPTFSPETDFSYVFPSTHIKLQYWDDGTQPWVPGGSTLVSRRMVPACMRVKDLIRQLGAPDGRNYGITVTRLRAKRANGEEKEFGDVEEGIQELAREGEAGGAWWRWVKGPTYRLGDEKDETLEGLEWKGVVGVAVCVW</sequence>
<organism evidence="2 3">
    <name type="scientific">Heterodermia speciosa</name>
    <dbReference type="NCBI Taxonomy" id="116794"/>
    <lineage>
        <taxon>Eukaryota</taxon>
        <taxon>Fungi</taxon>
        <taxon>Dikarya</taxon>
        <taxon>Ascomycota</taxon>
        <taxon>Pezizomycotina</taxon>
        <taxon>Lecanoromycetes</taxon>
        <taxon>OSLEUM clade</taxon>
        <taxon>Lecanoromycetidae</taxon>
        <taxon>Caliciales</taxon>
        <taxon>Physciaceae</taxon>
        <taxon>Heterodermia</taxon>
    </lineage>
</organism>
<protein>
    <submittedName>
        <fullName evidence="2">Uncharacterized protein</fullName>
    </submittedName>
</protein>
<feature type="compositionally biased region" description="Pro residues" evidence="1">
    <location>
        <begin position="16"/>
        <end position="27"/>
    </location>
</feature>
<feature type="compositionally biased region" description="Polar residues" evidence="1">
    <location>
        <begin position="1"/>
        <end position="10"/>
    </location>
</feature>